<evidence type="ECO:0000313" key="2">
    <source>
        <dbReference type="Proteomes" id="UP000292082"/>
    </source>
</evidence>
<dbReference type="AlphaFoldDB" id="A0A4V2K6D9"/>
<name>A0A4V2K6D9_9APHY</name>
<protein>
    <submittedName>
        <fullName evidence="1">Uncharacterized protein</fullName>
    </submittedName>
</protein>
<dbReference type="EMBL" id="ML145302">
    <property type="protein sequence ID" value="TBU51613.1"/>
    <property type="molecule type" value="Genomic_DNA"/>
</dbReference>
<keyword evidence="2" id="KW-1185">Reference proteome</keyword>
<evidence type="ECO:0000313" key="1">
    <source>
        <dbReference type="EMBL" id="TBU51613.1"/>
    </source>
</evidence>
<organism evidence="1 2">
    <name type="scientific">Dichomitus squalens</name>
    <dbReference type="NCBI Taxonomy" id="114155"/>
    <lineage>
        <taxon>Eukaryota</taxon>
        <taxon>Fungi</taxon>
        <taxon>Dikarya</taxon>
        <taxon>Basidiomycota</taxon>
        <taxon>Agaricomycotina</taxon>
        <taxon>Agaricomycetes</taxon>
        <taxon>Polyporales</taxon>
        <taxon>Polyporaceae</taxon>
        <taxon>Dichomitus</taxon>
    </lineage>
</organism>
<reference evidence="1 2" key="1">
    <citation type="submission" date="2019-01" db="EMBL/GenBank/DDBJ databases">
        <title>Draft genome sequences of three monokaryotic isolates of the white-rot basidiomycete fungus Dichomitus squalens.</title>
        <authorList>
            <consortium name="DOE Joint Genome Institute"/>
            <person name="Lopez S.C."/>
            <person name="Andreopoulos B."/>
            <person name="Pangilinan J."/>
            <person name="Lipzen A."/>
            <person name="Riley R."/>
            <person name="Ahrendt S."/>
            <person name="Ng V."/>
            <person name="Barry K."/>
            <person name="Daum C."/>
            <person name="Grigoriev I.V."/>
            <person name="Hilden K.S."/>
            <person name="Makela M.R."/>
            <person name="de Vries R.P."/>
        </authorList>
    </citation>
    <scope>NUCLEOTIDE SEQUENCE [LARGE SCALE GENOMIC DNA]</scope>
    <source>
        <strain evidence="1 2">CBS 464.89</strain>
    </source>
</reference>
<proteinExistence type="predicted"/>
<accession>A0A4V2K6D9</accession>
<gene>
    <name evidence="1" type="ORF">BD310DRAFT_941927</name>
</gene>
<sequence>MPSLVSGAATTLRNLHGIRLVRSRSSCRFRGCAAPLLALIQTWTCALPAVLNALCGAQLRSTGLPLTTTYPNLIPVLETLEYIR</sequence>
<dbReference type="Proteomes" id="UP000292082">
    <property type="component" value="Unassembled WGS sequence"/>
</dbReference>